<protein>
    <submittedName>
        <fullName evidence="2">Uncharacterized protein</fullName>
    </submittedName>
</protein>
<dbReference type="AlphaFoldDB" id="A7M6E1"/>
<evidence type="ECO:0000313" key="2">
    <source>
        <dbReference type="EMBL" id="BAF75869.1"/>
    </source>
</evidence>
<keyword evidence="1" id="KW-0175">Coiled coil</keyword>
<name>A7M6E1_DUGRY</name>
<reference evidence="2" key="1">
    <citation type="journal article" date="2007" name="Int. J. Dev. Biol.">
        <title>Characterization of novel genes expressed specifically in the sexual organs of the planarian Dugesia ryukyuensis.</title>
        <authorList>
            <person name="Hase S."/>
            <person name="Kashiwagi E."/>
            <person name="Kobayashi K."/>
            <person name="Hoshi M."/>
            <person name="Matsumoto M."/>
        </authorList>
    </citation>
    <scope>NUCLEOTIDE SEQUENCE</scope>
    <source>
        <tissue evidence="2">Testis</tissue>
    </source>
</reference>
<accession>A7M6E1</accession>
<proteinExistence type="evidence at transcript level"/>
<organism evidence="2">
    <name type="scientific">Dugesia ryukyuensis</name>
    <name type="common">Freshwater planarian flatworm</name>
    <dbReference type="NCBI Taxonomy" id="79738"/>
    <lineage>
        <taxon>Eukaryota</taxon>
        <taxon>Metazoa</taxon>
        <taxon>Spiralia</taxon>
        <taxon>Lophotrochozoa</taxon>
        <taxon>Platyhelminthes</taxon>
        <taxon>Rhabditophora</taxon>
        <taxon>Seriata</taxon>
        <taxon>Tricladida</taxon>
        <taxon>Continenticola</taxon>
        <taxon>Geoplanoidea</taxon>
        <taxon>Dugesiidae</taxon>
        <taxon>Dugesia</taxon>
    </lineage>
</organism>
<dbReference type="EMBL" id="AB284776">
    <property type="protein sequence ID" value="BAF75869.1"/>
    <property type="molecule type" value="mRNA"/>
</dbReference>
<sequence>MKCKYIIKKDVLESFQVYNKRKSERYGLKTSFSEESSTEINKLYAINVRKNKIKEMKSQIPFNVEKRHSADEIMTVTVGTSMSNTNLCQQNFECEITPFETLKEIGSILKEIEKPSYNSIINHYSSKSSRNLFLKGEHLQKSCATLKKNLQLLDPIYDWDKALRYARNTYEYLQKDFRPTSLNKWLQCFLAIHFNRKAETPFNNVLQRLLQNKTANLKILTQQALKAEESSNPNANTVI</sequence>
<feature type="coiled-coil region" evidence="1">
    <location>
        <begin position="203"/>
        <end position="230"/>
    </location>
</feature>
<evidence type="ECO:0000256" key="1">
    <source>
        <dbReference type="SAM" id="Coils"/>
    </source>
</evidence>